<dbReference type="PANTHER" id="PTHR43194">
    <property type="entry name" value="HYDROLASE ALPHA/BETA FOLD FAMILY"/>
    <property type="match status" value="1"/>
</dbReference>
<dbReference type="RefSeq" id="XP_007395721.1">
    <property type="nucleotide sequence ID" value="XM_007395659.1"/>
</dbReference>
<keyword evidence="4" id="KW-1185">Reference proteome</keyword>
<proteinExistence type="predicted"/>
<dbReference type="InParanoid" id="K5UZ16"/>
<evidence type="ECO:0000259" key="2">
    <source>
        <dbReference type="Pfam" id="PF12697"/>
    </source>
</evidence>
<name>K5UZ16_PHACS</name>
<dbReference type="Proteomes" id="UP000008370">
    <property type="component" value="Unassembled WGS sequence"/>
</dbReference>
<dbReference type="HOGENOM" id="CLU_038297_1_0_1"/>
<dbReference type="AlphaFoldDB" id="K5UZ16"/>
<protein>
    <recommendedName>
        <fullName evidence="2">AB hydrolase-1 domain-containing protein</fullName>
    </recommendedName>
</protein>
<dbReference type="InterPro" id="IPR029058">
    <property type="entry name" value="AB_hydrolase_fold"/>
</dbReference>
<feature type="chain" id="PRO_5003884358" description="AB hydrolase-1 domain-containing protein" evidence="1">
    <location>
        <begin position="21"/>
        <end position="377"/>
    </location>
</feature>
<evidence type="ECO:0000256" key="1">
    <source>
        <dbReference type="SAM" id="SignalP"/>
    </source>
</evidence>
<evidence type="ECO:0000313" key="4">
    <source>
        <dbReference type="Proteomes" id="UP000008370"/>
    </source>
</evidence>
<dbReference type="GeneID" id="18916452"/>
<reference evidence="3 4" key="1">
    <citation type="journal article" date="2012" name="BMC Genomics">
        <title>Comparative genomics of the white-rot fungi, Phanerochaete carnosa and P. chrysosporium, to elucidate the genetic basis of the distinct wood types they colonize.</title>
        <authorList>
            <person name="Suzuki H."/>
            <person name="MacDonald J."/>
            <person name="Syed K."/>
            <person name="Salamov A."/>
            <person name="Hori C."/>
            <person name="Aerts A."/>
            <person name="Henrissat B."/>
            <person name="Wiebenga A."/>
            <person name="vanKuyk P.A."/>
            <person name="Barry K."/>
            <person name="Lindquist E."/>
            <person name="LaButti K."/>
            <person name="Lapidus A."/>
            <person name="Lucas S."/>
            <person name="Coutinho P."/>
            <person name="Gong Y."/>
            <person name="Samejima M."/>
            <person name="Mahadevan R."/>
            <person name="Abou-Zaid M."/>
            <person name="de Vries R.P."/>
            <person name="Igarashi K."/>
            <person name="Yadav J.S."/>
            <person name="Grigoriev I.V."/>
            <person name="Master E.R."/>
        </authorList>
    </citation>
    <scope>NUCLEOTIDE SEQUENCE [LARGE SCALE GENOMIC DNA]</scope>
    <source>
        <strain evidence="3 4">HHB-10118-sp</strain>
    </source>
</reference>
<evidence type="ECO:0000313" key="3">
    <source>
        <dbReference type="EMBL" id="EKM55396.1"/>
    </source>
</evidence>
<dbReference type="InterPro" id="IPR050228">
    <property type="entry name" value="Carboxylesterase_BioH"/>
</dbReference>
<dbReference type="CDD" id="cd12809">
    <property type="entry name" value="Esterase_713_like-2"/>
    <property type="match status" value="1"/>
</dbReference>
<dbReference type="OrthoDB" id="9978720at2759"/>
<dbReference type="PANTHER" id="PTHR43194:SF4">
    <property type="entry name" value="AB HYDROLASE-1 DOMAIN-CONTAINING PROTEIN"/>
    <property type="match status" value="1"/>
</dbReference>
<dbReference type="Gene3D" id="3.40.50.1820">
    <property type="entry name" value="alpha/beta hydrolase"/>
    <property type="match status" value="1"/>
</dbReference>
<accession>K5UZ16</accession>
<dbReference type="Pfam" id="PF12697">
    <property type="entry name" value="Abhydrolase_6"/>
    <property type="match status" value="1"/>
</dbReference>
<sequence length="377" mass="41046">MKPLFSNVALFLLSLTQAQAAVRRSIPSQPTVGTFHRRTYFYAGGEFAPQSPSVISHGQVYVEHLVPEKVTQPLPLLMVHGMGMTATNFLNTPDGRVGWADHFMSKGWEVYLIDQPSRGRSPWSESTDGDVVLLDTETVSAHFTAPQDFDLWPQAALHTQWPGNGTRGDPVFDEFFKSMVQYLNSTSQSEVELQAAATDLLNKTGPVVLLTHSQGGPMGWVLADANPANVHAILAIEPGGPPFVDAVLDTAPDNVWGVTNISISYSPPVASPSDLQPTVVFTDPSVSFTCFQQGTNPPRKLANLVDIPVLMVTSQASYHAVYDNCTAAYLQQAGVSVDHVHLEDVGITGNGHMMFMELNNIEIAEKVLEPWLAKTIH</sequence>
<organism evidence="3 4">
    <name type="scientific">Phanerochaete carnosa (strain HHB-10118-sp)</name>
    <name type="common">White-rot fungus</name>
    <name type="synonym">Peniophora carnosa</name>
    <dbReference type="NCBI Taxonomy" id="650164"/>
    <lineage>
        <taxon>Eukaryota</taxon>
        <taxon>Fungi</taxon>
        <taxon>Dikarya</taxon>
        <taxon>Basidiomycota</taxon>
        <taxon>Agaricomycotina</taxon>
        <taxon>Agaricomycetes</taxon>
        <taxon>Polyporales</taxon>
        <taxon>Phanerochaetaceae</taxon>
        <taxon>Phanerochaete</taxon>
    </lineage>
</organism>
<dbReference type="STRING" id="650164.K5UZ16"/>
<dbReference type="EMBL" id="JH930472">
    <property type="protein sequence ID" value="EKM55396.1"/>
    <property type="molecule type" value="Genomic_DNA"/>
</dbReference>
<dbReference type="KEGG" id="pco:PHACADRAFT_255999"/>
<keyword evidence="1" id="KW-0732">Signal</keyword>
<dbReference type="SUPFAM" id="SSF53474">
    <property type="entry name" value="alpha/beta-Hydrolases"/>
    <property type="match status" value="1"/>
</dbReference>
<feature type="domain" description="AB hydrolase-1" evidence="2">
    <location>
        <begin position="76"/>
        <end position="357"/>
    </location>
</feature>
<dbReference type="InterPro" id="IPR000073">
    <property type="entry name" value="AB_hydrolase_1"/>
</dbReference>
<gene>
    <name evidence="3" type="ORF">PHACADRAFT_255999</name>
</gene>
<feature type="signal peptide" evidence="1">
    <location>
        <begin position="1"/>
        <end position="20"/>
    </location>
</feature>